<dbReference type="EMBL" id="CAUJNA010002880">
    <property type="protein sequence ID" value="CAJ1394544.1"/>
    <property type="molecule type" value="Genomic_DNA"/>
</dbReference>
<accession>A0AA36IW07</accession>
<sequence length="68" mass="7308">DEAELVVATLRAGLAEKGKAWLQQEVAAKAQLQLRALARRLDVRERVAGSNVTKADLAAAVVEKLCPQ</sequence>
<evidence type="ECO:0000313" key="2">
    <source>
        <dbReference type="Proteomes" id="UP001178507"/>
    </source>
</evidence>
<name>A0AA36IW07_9DINO</name>
<evidence type="ECO:0000313" key="1">
    <source>
        <dbReference type="EMBL" id="CAJ1394544.1"/>
    </source>
</evidence>
<dbReference type="Proteomes" id="UP001178507">
    <property type="component" value="Unassembled WGS sequence"/>
</dbReference>
<feature type="non-terminal residue" evidence="1">
    <location>
        <position position="1"/>
    </location>
</feature>
<proteinExistence type="predicted"/>
<protein>
    <submittedName>
        <fullName evidence="1">Uncharacterized protein</fullName>
    </submittedName>
</protein>
<gene>
    <name evidence="1" type="ORF">EVOR1521_LOCUS19172</name>
</gene>
<comment type="caution">
    <text evidence="1">The sequence shown here is derived from an EMBL/GenBank/DDBJ whole genome shotgun (WGS) entry which is preliminary data.</text>
</comment>
<keyword evidence="2" id="KW-1185">Reference proteome</keyword>
<feature type="non-terminal residue" evidence="1">
    <location>
        <position position="68"/>
    </location>
</feature>
<organism evidence="1 2">
    <name type="scientific">Effrenium voratum</name>
    <dbReference type="NCBI Taxonomy" id="2562239"/>
    <lineage>
        <taxon>Eukaryota</taxon>
        <taxon>Sar</taxon>
        <taxon>Alveolata</taxon>
        <taxon>Dinophyceae</taxon>
        <taxon>Suessiales</taxon>
        <taxon>Symbiodiniaceae</taxon>
        <taxon>Effrenium</taxon>
    </lineage>
</organism>
<dbReference type="AlphaFoldDB" id="A0AA36IW07"/>
<reference evidence="1" key="1">
    <citation type="submission" date="2023-08" db="EMBL/GenBank/DDBJ databases">
        <authorList>
            <person name="Chen Y."/>
            <person name="Shah S."/>
            <person name="Dougan E. K."/>
            <person name="Thang M."/>
            <person name="Chan C."/>
        </authorList>
    </citation>
    <scope>NUCLEOTIDE SEQUENCE</scope>
</reference>